<sequence length="125" mass="13699">MGLGEISIWCGEHPQYGAPTTTWSASELPGGSQEIRTGRPVAGRITQEKNSRTTTRLEDTNTADWELELPPPTTYIGFQARVASGEGGAWRLSFLPCEGPVLVRMQVQMQDVYNAAGSVRDERMS</sequence>
<proteinExistence type="predicted"/>
<reference evidence="1 2" key="1">
    <citation type="submission" date="2018-09" db="EMBL/GenBank/DDBJ databases">
        <title>Genomic investigation of the strawberry pathogen Phytophthora fragariae indicates pathogenicity is determined by transcriptional variation in three key races.</title>
        <authorList>
            <person name="Adams T.M."/>
            <person name="Armitage A.D."/>
            <person name="Sobczyk M.K."/>
            <person name="Bates H.J."/>
            <person name="Dunwell J.M."/>
            <person name="Nellist C.F."/>
            <person name="Harrison R.J."/>
        </authorList>
    </citation>
    <scope>NUCLEOTIDE SEQUENCE [LARGE SCALE GENOMIC DNA]</scope>
    <source>
        <strain evidence="1 2">SCRP324</strain>
    </source>
</reference>
<dbReference type="AlphaFoldDB" id="A0A6A3L900"/>
<name>A0A6A3L900_9STRA</name>
<protein>
    <submittedName>
        <fullName evidence="1">Uncharacterized protein</fullName>
    </submittedName>
</protein>
<dbReference type="EMBL" id="QXFU01000970">
    <property type="protein sequence ID" value="KAE9014655.1"/>
    <property type="molecule type" value="Genomic_DNA"/>
</dbReference>
<organism evidence="1 2">
    <name type="scientific">Phytophthora rubi</name>
    <dbReference type="NCBI Taxonomy" id="129364"/>
    <lineage>
        <taxon>Eukaryota</taxon>
        <taxon>Sar</taxon>
        <taxon>Stramenopiles</taxon>
        <taxon>Oomycota</taxon>
        <taxon>Peronosporomycetes</taxon>
        <taxon>Peronosporales</taxon>
        <taxon>Peronosporaceae</taxon>
        <taxon>Phytophthora</taxon>
    </lineage>
</organism>
<dbReference type="Proteomes" id="UP000435112">
    <property type="component" value="Unassembled WGS sequence"/>
</dbReference>
<accession>A0A6A3L900</accession>
<evidence type="ECO:0000313" key="2">
    <source>
        <dbReference type="Proteomes" id="UP000435112"/>
    </source>
</evidence>
<evidence type="ECO:0000313" key="1">
    <source>
        <dbReference type="EMBL" id="KAE9014655.1"/>
    </source>
</evidence>
<gene>
    <name evidence="1" type="ORF">PR002_g14165</name>
</gene>
<comment type="caution">
    <text evidence="1">The sequence shown here is derived from an EMBL/GenBank/DDBJ whole genome shotgun (WGS) entry which is preliminary data.</text>
</comment>